<organism evidence="1 2">
    <name type="scientific">Trifolium pratense</name>
    <name type="common">Red clover</name>
    <dbReference type="NCBI Taxonomy" id="57577"/>
    <lineage>
        <taxon>Eukaryota</taxon>
        <taxon>Viridiplantae</taxon>
        <taxon>Streptophyta</taxon>
        <taxon>Embryophyta</taxon>
        <taxon>Tracheophyta</taxon>
        <taxon>Spermatophyta</taxon>
        <taxon>Magnoliopsida</taxon>
        <taxon>eudicotyledons</taxon>
        <taxon>Gunneridae</taxon>
        <taxon>Pentapetalae</taxon>
        <taxon>rosids</taxon>
        <taxon>fabids</taxon>
        <taxon>Fabales</taxon>
        <taxon>Fabaceae</taxon>
        <taxon>Papilionoideae</taxon>
        <taxon>50 kb inversion clade</taxon>
        <taxon>NPAAA clade</taxon>
        <taxon>Hologalegina</taxon>
        <taxon>IRL clade</taxon>
        <taxon>Trifolieae</taxon>
        <taxon>Trifolium</taxon>
    </lineage>
</organism>
<dbReference type="InterPro" id="IPR001623">
    <property type="entry name" value="DnaJ_domain"/>
</dbReference>
<accession>A0A2K3JQ64</accession>
<dbReference type="InterPro" id="IPR036869">
    <property type="entry name" value="J_dom_sf"/>
</dbReference>
<evidence type="ECO:0000313" key="1">
    <source>
        <dbReference type="EMBL" id="PNX56173.1"/>
    </source>
</evidence>
<dbReference type="EMBL" id="ASHM01118533">
    <property type="protein sequence ID" value="PNX56173.1"/>
    <property type="molecule type" value="Genomic_DNA"/>
</dbReference>
<feature type="non-terminal residue" evidence="1">
    <location>
        <position position="1"/>
    </location>
</feature>
<protein>
    <submittedName>
        <fullName evidence="1">Chaperone protein dnaJ mitochondrial-like</fullName>
    </submittedName>
</protein>
<dbReference type="AlphaFoldDB" id="A0A2K3JQ64"/>
<sequence>AYSSCAERNYYQMLGVAENASRDEIKKAFHLVSDCWGPLDL</sequence>
<name>A0A2K3JQ64_TRIPR</name>
<dbReference type="Proteomes" id="UP000236291">
    <property type="component" value="Unassembled WGS sequence"/>
</dbReference>
<dbReference type="SUPFAM" id="SSF46565">
    <property type="entry name" value="Chaperone J-domain"/>
    <property type="match status" value="1"/>
</dbReference>
<proteinExistence type="predicted"/>
<dbReference type="CDD" id="cd06257">
    <property type="entry name" value="DnaJ"/>
    <property type="match status" value="1"/>
</dbReference>
<evidence type="ECO:0000313" key="2">
    <source>
        <dbReference type="Proteomes" id="UP000236291"/>
    </source>
</evidence>
<dbReference type="Gene3D" id="1.10.287.110">
    <property type="entry name" value="DnaJ domain"/>
    <property type="match status" value="1"/>
</dbReference>
<reference evidence="1 2" key="2">
    <citation type="journal article" date="2017" name="Front. Plant Sci.">
        <title>Gene Classification and Mining of Molecular Markers Useful in Red Clover (Trifolium pratense) Breeding.</title>
        <authorList>
            <person name="Istvanek J."/>
            <person name="Dluhosova J."/>
            <person name="Dluhos P."/>
            <person name="Patkova L."/>
            <person name="Nedelnik J."/>
            <person name="Repkova J."/>
        </authorList>
    </citation>
    <scope>NUCLEOTIDE SEQUENCE [LARGE SCALE GENOMIC DNA]</scope>
    <source>
        <strain evidence="2">cv. Tatra</strain>
        <tissue evidence="1">Young leaves</tissue>
    </source>
</reference>
<reference evidence="1 2" key="1">
    <citation type="journal article" date="2014" name="Am. J. Bot.">
        <title>Genome assembly and annotation for red clover (Trifolium pratense; Fabaceae).</title>
        <authorList>
            <person name="Istvanek J."/>
            <person name="Jaros M."/>
            <person name="Krenek A."/>
            <person name="Repkova J."/>
        </authorList>
    </citation>
    <scope>NUCLEOTIDE SEQUENCE [LARGE SCALE GENOMIC DNA]</scope>
    <source>
        <strain evidence="2">cv. Tatra</strain>
        <tissue evidence="1">Young leaves</tissue>
    </source>
</reference>
<comment type="caution">
    <text evidence="1">The sequence shown here is derived from an EMBL/GenBank/DDBJ whole genome shotgun (WGS) entry which is preliminary data.</text>
</comment>
<gene>
    <name evidence="1" type="ORF">L195_g058079</name>
</gene>